<evidence type="ECO:0008006" key="4">
    <source>
        <dbReference type="Google" id="ProtNLM"/>
    </source>
</evidence>
<proteinExistence type="predicted"/>
<feature type="compositionally biased region" description="Polar residues" evidence="1">
    <location>
        <begin position="103"/>
        <end position="126"/>
    </location>
</feature>
<feature type="compositionally biased region" description="Low complexity" evidence="1">
    <location>
        <begin position="157"/>
        <end position="172"/>
    </location>
</feature>
<organism evidence="2 3">
    <name type="scientific">Micromonospora maritima</name>
    <dbReference type="NCBI Taxonomy" id="986711"/>
    <lineage>
        <taxon>Bacteria</taxon>
        <taxon>Bacillati</taxon>
        <taxon>Actinomycetota</taxon>
        <taxon>Actinomycetes</taxon>
        <taxon>Micromonosporales</taxon>
        <taxon>Micromonosporaceae</taxon>
        <taxon>Micromonospora</taxon>
    </lineage>
</organism>
<reference evidence="2 3" key="1">
    <citation type="submission" date="2024-10" db="EMBL/GenBank/DDBJ databases">
        <title>The Natural Products Discovery Center: Release of the First 8490 Sequenced Strains for Exploring Actinobacteria Biosynthetic Diversity.</title>
        <authorList>
            <person name="Kalkreuter E."/>
            <person name="Kautsar S.A."/>
            <person name="Yang D."/>
            <person name="Bader C.D."/>
            <person name="Teijaro C.N."/>
            <person name="Fluegel L."/>
            <person name="Davis C.M."/>
            <person name="Simpson J.R."/>
            <person name="Lauterbach L."/>
            <person name="Steele A.D."/>
            <person name="Gui C."/>
            <person name="Meng S."/>
            <person name="Li G."/>
            <person name="Viehrig K."/>
            <person name="Ye F."/>
            <person name="Su P."/>
            <person name="Kiefer A.F."/>
            <person name="Nichols A."/>
            <person name="Cepeda A.J."/>
            <person name="Yan W."/>
            <person name="Fan B."/>
            <person name="Jiang Y."/>
            <person name="Adhikari A."/>
            <person name="Zheng C.-J."/>
            <person name="Schuster L."/>
            <person name="Cowan T.M."/>
            <person name="Smanski M.J."/>
            <person name="Chevrette M.G."/>
            <person name="De Carvalho L.P.S."/>
            <person name="Shen B."/>
        </authorList>
    </citation>
    <scope>NUCLEOTIDE SEQUENCE [LARGE SCALE GENOMIC DNA]</scope>
    <source>
        <strain evidence="2 3">NPDC049845</strain>
    </source>
</reference>
<feature type="compositionally biased region" description="Low complexity" evidence="1">
    <location>
        <begin position="184"/>
        <end position="207"/>
    </location>
</feature>
<gene>
    <name evidence="2" type="ORF">ACIBP4_00140</name>
</gene>
<feature type="compositionally biased region" description="Low complexity" evidence="1">
    <location>
        <begin position="46"/>
        <end position="64"/>
    </location>
</feature>
<dbReference type="RefSeq" id="WP_396769803.1">
    <property type="nucleotide sequence ID" value="NZ_JBITLA010000007.1"/>
</dbReference>
<evidence type="ECO:0000313" key="2">
    <source>
        <dbReference type="EMBL" id="MFI7260704.1"/>
    </source>
</evidence>
<feature type="region of interest" description="Disordered" evidence="1">
    <location>
        <begin position="1"/>
        <end position="346"/>
    </location>
</feature>
<feature type="compositionally biased region" description="Pro residues" evidence="1">
    <location>
        <begin position="24"/>
        <end position="36"/>
    </location>
</feature>
<comment type="caution">
    <text evidence="2">The sequence shown here is derived from an EMBL/GenBank/DDBJ whole genome shotgun (WGS) entry which is preliminary data.</text>
</comment>
<dbReference type="Proteomes" id="UP001612812">
    <property type="component" value="Unassembled WGS sequence"/>
</dbReference>
<dbReference type="EMBL" id="JBITLE010000001">
    <property type="protein sequence ID" value="MFI7260704.1"/>
    <property type="molecule type" value="Genomic_DNA"/>
</dbReference>
<name>A0ABW7ZCX8_9ACTN</name>
<sequence length="560" mass="55705">MAAAEDAPPPRRPRRTAPTVLFQPPAPAAETPPPRPRAGDDPAEPDPGSRSGPAAAAPDGTDPGTRGGGDATVRDDTGSGTPPAARPGEPEVTDQPPVAGDATPSTVPTGSASGEPSAEATATRSTPVAKAPAKRARRAAEGGTVRGAEATPAGQKTAPAARKAAPTARKAAGGSRRTAGAPESTAPAGTGSSTAGTGSSTAGPQTADAGQQTAGTGPTPAEESGDTARPTRARRTAPAEESGSTVRPTRARRTSKATPAKHTTGQTAGAVPPVPSPADARPDAGPTAENPDRPDAASTVDGPNREDPRPVAGPTSDTPAPGAVGRDDTPLSTGERITGPADGSAAVARTRVEGWRLVGPRLRDHPGFAPELLALAAVDALGPRARDWVDQVRRAYPQADADGVARLATRRFVRMAGAGGALAAGAGLFAPVAELTAVLWTQANLVLHLAAAYGREPTHPDRAAELLVLTSVHPDDGTARAALAAARAAGEPADGPWGRAAEAAWRLATPVAAQAGGWLGLRLAARLLPGAAALAAATGGTAAAERLAARAVARYRPTRA</sequence>
<protein>
    <recommendedName>
        <fullName evidence="4">EcsC protein family protein</fullName>
    </recommendedName>
</protein>
<accession>A0ABW7ZCX8</accession>
<evidence type="ECO:0000313" key="3">
    <source>
        <dbReference type="Proteomes" id="UP001612812"/>
    </source>
</evidence>
<keyword evidence="3" id="KW-1185">Reference proteome</keyword>
<evidence type="ECO:0000256" key="1">
    <source>
        <dbReference type="SAM" id="MobiDB-lite"/>
    </source>
</evidence>